<evidence type="ECO:0000313" key="2">
    <source>
        <dbReference type="EMBL" id="SPC89399.1"/>
    </source>
</evidence>
<accession>A0A2N9FR44</accession>
<sequence>MVDTFRGVSAAAPAETRSDREDETRVGRTREKAAMAAQANTTQGATTTVAQHSGGPCSSSSWSLGRMHGAQDLKRLLPNIKYGSPGPIIAEGGWSFSLTSGRATNKVHYSLSSPRDQHSPPWLKLLNAQPAKVLHSRYTTDIADCTADAADLSAQAVTVDTATKPSTVAPDVTKNHEEDKARSNEAKGAAMATKAATTQEQRPP</sequence>
<gene>
    <name evidence="2" type="ORF">FSB_LOCUS17281</name>
</gene>
<organism evidence="2">
    <name type="scientific">Fagus sylvatica</name>
    <name type="common">Beechnut</name>
    <dbReference type="NCBI Taxonomy" id="28930"/>
    <lineage>
        <taxon>Eukaryota</taxon>
        <taxon>Viridiplantae</taxon>
        <taxon>Streptophyta</taxon>
        <taxon>Embryophyta</taxon>
        <taxon>Tracheophyta</taxon>
        <taxon>Spermatophyta</taxon>
        <taxon>Magnoliopsida</taxon>
        <taxon>eudicotyledons</taxon>
        <taxon>Gunneridae</taxon>
        <taxon>Pentapetalae</taxon>
        <taxon>rosids</taxon>
        <taxon>fabids</taxon>
        <taxon>Fagales</taxon>
        <taxon>Fagaceae</taxon>
        <taxon>Fagus</taxon>
    </lineage>
</organism>
<feature type="compositionally biased region" description="Basic and acidic residues" evidence="1">
    <location>
        <begin position="173"/>
        <end position="185"/>
    </location>
</feature>
<proteinExistence type="predicted"/>
<protein>
    <submittedName>
        <fullName evidence="2">Uncharacterized protein</fullName>
    </submittedName>
</protein>
<dbReference type="EMBL" id="OIVN01001065">
    <property type="protein sequence ID" value="SPC89399.1"/>
    <property type="molecule type" value="Genomic_DNA"/>
</dbReference>
<feature type="region of interest" description="Disordered" evidence="1">
    <location>
        <begin position="1"/>
        <end position="63"/>
    </location>
</feature>
<feature type="compositionally biased region" description="Low complexity" evidence="1">
    <location>
        <begin position="34"/>
        <end position="63"/>
    </location>
</feature>
<reference evidence="2" key="1">
    <citation type="submission" date="2018-02" db="EMBL/GenBank/DDBJ databases">
        <authorList>
            <person name="Cohen D.B."/>
            <person name="Kent A.D."/>
        </authorList>
    </citation>
    <scope>NUCLEOTIDE SEQUENCE</scope>
</reference>
<name>A0A2N9FR44_FAGSY</name>
<evidence type="ECO:0000256" key="1">
    <source>
        <dbReference type="SAM" id="MobiDB-lite"/>
    </source>
</evidence>
<feature type="compositionally biased region" description="Basic and acidic residues" evidence="1">
    <location>
        <begin position="16"/>
        <end position="33"/>
    </location>
</feature>
<feature type="compositionally biased region" description="Low complexity" evidence="1">
    <location>
        <begin position="186"/>
        <end position="198"/>
    </location>
</feature>
<feature type="region of interest" description="Disordered" evidence="1">
    <location>
        <begin position="162"/>
        <end position="204"/>
    </location>
</feature>
<dbReference type="AlphaFoldDB" id="A0A2N9FR44"/>